<dbReference type="SUPFAM" id="SSF52777">
    <property type="entry name" value="CoA-dependent acyltransferases"/>
    <property type="match status" value="2"/>
</dbReference>
<dbReference type="GO" id="GO:0003824">
    <property type="term" value="F:catalytic activity"/>
    <property type="evidence" value="ECO:0007669"/>
    <property type="project" value="InterPro"/>
</dbReference>
<dbReference type="SMART" id="SM00823">
    <property type="entry name" value="PKS_PP"/>
    <property type="match status" value="1"/>
</dbReference>
<dbReference type="Gene3D" id="1.10.1200.10">
    <property type="entry name" value="ACP-like"/>
    <property type="match status" value="1"/>
</dbReference>
<gene>
    <name evidence="5" type="ORF">SAMN05660976_00701</name>
</gene>
<dbReference type="InterPro" id="IPR001242">
    <property type="entry name" value="Condensation_dom"/>
</dbReference>
<comment type="cofactor">
    <cofactor evidence="1">
        <name>pantetheine 4'-phosphate</name>
        <dbReference type="ChEBI" id="CHEBI:47942"/>
    </cofactor>
</comment>
<dbReference type="FunFam" id="3.40.50.12780:FF:000012">
    <property type="entry name" value="Non-ribosomal peptide synthetase"/>
    <property type="match status" value="1"/>
</dbReference>
<dbReference type="InterPro" id="IPR023213">
    <property type="entry name" value="CAT-like_dom_sf"/>
</dbReference>
<dbReference type="PANTHER" id="PTHR45527:SF1">
    <property type="entry name" value="FATTY ACID SYNTHASE"/>
    <property type="match status" value="1"/>
</dbReference>
<dbReference type="InterPro" id="IPR025110">
    <property type="entry name" value="AMP-bd_C"/>
</dbReference>
<dbReference type="SUPFAM" id="SSF47336">
    <property type="entry name" value="ACP-like"/>
    <property type="match status" value="1"/>
</dbReference>
<evidence type="ECO:0000256" key="2">
    <source>
        <dbReference type="ARBA" id="ARBA00022450"/>
    </source>
</evidence>
<dbReference type="GO" id="GO:0005737">
    <property type="term" value="C:cytoplasm"/>
    <property type="evidence" value="ECO:0007669"/>
    <property type="project" value="TreeGrafter"/>
</dbReference>
<dbReference type="PANTHER" id="PTHR45527">
    <property type="entry name" value="NONRIBOSOMAL PEPTIDE SYNTHETASE"/>
    <property type="match status" value="1"/>
</dbReference>
<dbReference type="InterPro" id="IPR042099">
    <property type="entry name" value="ANL_N_sf"/>
</dbReference>
<dbReference type="EMBL" id="FOBF01000002">
    <property type="protein sequence ID" value="SEK57930.1"/>
    <property type="molecule type" value="Genomic_DNA"/>
</dbReference>
<dbReference type="Pfam" id="PF00550">
    <property type="entry name" value="PP-binding"/>
    <property type="match status" value="1"/>
</dbReference>
<dbReference type="InterPro" id="IPR006162">
    <property type="entry name" value="Ppantetheine_attach_site"/>
</dbReference>
<keyword evidence="6" id="KW-1185">Reference proteome</keyword>
<dbReference type="InterPro" id="IPR010071">
    <property type="entry name" value="AA_adenyl_dom"/>
</dbReference>
<dbReference type="Proteomes" id="UP000198953">
    <property type="component" value="Unassembled WGS sequence"/>
</dbReference>
<keyword evidence="2" id="KW-0596">Phosphopantetheine</keyword>
<feature type="domain" description="Carrier" evidence="4">
    <location>
        <begin position="964"/>
        <end position="1038"/>
    </location>
</feature>
<dbReference type="AlphaFoldDB" id="A0A1H7I8U6"/>
<dbReference type="InterPro" id="IPR000873">
    <property type="entry name" value="AMP-dep_synth/lig_dom"/>
</dbReference>
<protein>
    <submittedName>
        <fullName evidence="5">Amino acid adenylation domain-containing protein</fullName>
    </submittedName>
</protein>
<dbReference type="Gene3D" id="3.40.50.12780">
    <property type="entry name" value="N-terminal domain of ligase-like"/>
    <property type="match status" value="1"/>
</dbReference>
<evidence type="ECO:0000313" key="5">
    <source>
        <dbReference type="EMBL" id="SEK57930.1"/>
    </source>
</evidence>
<dbReference type="CDD" id="cd19531">
    <property type="entry name" value="LCL_NRPS-like"/>
    <property type="match status" value="1"/>
</dbReference>
<dbReference type="Gene3D" id="3.30.559.10">
    <property type="entry name" value="Chloramphenicol acetyltransferase-like domain"/>
    <property type="match status" value="1"/>
</dbReference>
<dbReference type="GO" id="GO:0043041">
    <property type="term" value="P:amino acid activation for nonribosomal peptide biosynthetic process"/>
    <property type="evidence" value="ECO:0007669"/>
    <property type="project" value="TreeGrafter"/>
</dbReference>
<dbReference type="GO" id="GO:0008610">
    <property type="term" value="P:lipid biosynthetic process"/>
    <property type="evidence" value="ECO:0007669"/>
    <property type="project" value="UniProtKB-ARBA"/>
</dbReference>
<keyword evidence="3" id="KW-0597">Phosphoprotein</keyword>
<dbReference type="InterPro" id="IPR020806">
    <property type="entry name" value="PKS_PP-bd"/>
</dbReference>
<dbReference type="Pfam" id="PF00501">
    <property type="entry name" value="AMP-binding"/>
    <property type="match status" value="2"/>
</dbReference>
<dbReference type="InterPro" id="IPR009081">
    <property type="entry name" value="PP-bd_ACP"/>
</dbReference>
<organism evidence="5 6">
    <name type="scientific">Nonomuraea pusilla</name>
    <dbReference type="NCBI Taxonomy" id="46177"/>
    <lineage>
        <taxon>Bacteria</taxon>
        <taxon>Bacillati</taxon>
        <taxon>Actinomycetota</taxon>
        <taxon>Actinomycetes</taxon>
        <taxon>Streptosporangiales</taxon>
        <taxon>Streptosporangiaceae</taxon>
        <taxon>Nonomuraea</taxon>
    </lineage>
</organism>
<reference evidence="5 6" key="1">
    <citation type="submission" date="2016-10" db="EMBL/GenBank/DDBJ databases">
        <authorList>
            <person name="de Groot N.N."/>
        </authorList>
    </citation>
    <scope>NUCLEOTIDE SEQUENCE [LARGE SCALE GENOMIC DNA]</scope>
    <source>
        <strain evidence="5 6">DSM 43357</strain>
    </source>
</reference>
<dbReference type="OrthoDB" id="3802848at2"/>
<dbReference type="GO" id="GO:0031177">
    <property type="term" value="F:phosphopantetheine binding"/>
    <property type="evidence" value="ECO:0007669"/>
    <property type="project" value="InterPro"/>
</dbReference>
<dbReference type="RefSeq" id="WP_091098203.1">
    <property type="nucleotide sequence ID" value="NZ_FOBF01000002.1"/>
</dbReference>
<dbReference type="PROSITE" id="PS50075">
    <property type="entry name" value="CARRIER"/>
    <property type="match status" value="1"/>
</dbReference>
<dbReference type="Pfam" id="PF00668">
    <property type="entry name" value="Condensation"/>
    <property type="match status" value="1"/>
</dbReference>
<dbReference type="FunFam" id="1.10.1200.10:FF:000005">
    <property type="entry name" value="Nonribosomal peptide synthetase 1"/>
    <property type="match status" value="1"/>
</dbReference>
<accession>A0A1H7I8U6</accession>
<dbReference type="GO" id="GO:0044550">
    <property type="term" value="P:secondary metabolite biosynthetic process"/>
    <property type="evidence" value="ECO:0007669"/>
    <property type="project" value="TreeGrafter"/>
</dbReference>
<name>A0A1H7I8U6_9ACTN</name>
<proteinExistence type="predicted"/>
<dbReference type="InterPro" id="IPR036736">
    <property type="entry name" value="ACP-like_sf"/>
</dbReference>
<evidence type="ECO:0000256" key="1">
    <source>
        <dbReference type="ARBA" id="ARBA00001957"/>
    </source>
</evidence>
<evidence type="ECO:0000259" key="4">
    <source>
        <dbReference type="PROSITE" id="PS50075"/>
    </source>
</evidence>
<evidence type="ECO:0000256" key="3">
    <source>
        <dbReference type="ARBA" id="ARBA00022553"/>
    </source>
</evidence>
<dbReference type="PROSITE" id="PS00012">
    <property type="entry name" value="PHOSPHOPANTETHEINE"/>
    <property type="match status" value="1"/>
</dbReference>
<dbReference type="InterPro" id="IPR045851">
    <property type="entry name" value="AMP-bd_C_sf"/>
</dbReference>
<sequence length="1075" mass="115025">MSAISDRVSALPPERRALLERLLAQRSADRPAIGRSTGPAVPSFAQERMWVLHQLDAGHATYTMKGAVRFPGELDPDALGWAFQRVAERHETLRSRFAPDSTGTPRLLIAPPGPVPIRLEERDGWPAAERLAAEEAARPFDLERGPLLRVLLVRVAGEGHLLALAVHHIVADGWSVGVLVGELARLYAARREGRPDPLPPLPARYRDYAAWQRAELTGSRLSELLDYWVTGLDGAPAVSTLPPDRPRPAVRSSRGAVLPVELGPRAAAALRALARGQGVTPFMVMLAAMAVVLGRQAGQQEVVIGTPVAGRTRPELEPLIGLFVNSLALRVDLRGDPGFGELLARVKSVALGAYDHQDLPFERLVQAVAPPRHPSHSPIFQVQLALDNTPSAASEWQEGAQVRVDNATAKFDLNLMLAPDGDGMRGGVEYAEDLFDQATVARFWQHLCTVVERAAADPARPISALDLLTAAEREEAMAAATGPVTAEPRACLHELVAEQVERAPESIAVVSGQESLTYRELWSRACGVAHHLRAAGVGPDQVVGVRQERGAGLVVSVLGVLLAGGAYLPLDPSYPPERLSLMADDAGAVATLAAADHGSRDAPPAARRGPGHLAYTIFTSGSTGRPKGVQVTHAAIVNRLLGMRDQHQVGPGDVILHKTPIGFDVSVWELLLPLVTGARLVVAPPGAHRDPAWLTRIMAEQGVTMCHFVPSMLRAYLEHERLPATVTRVVCSGEALTSDLAERFRGSSAATLVNLYGPTEAAIDVTAHTVGAADTVSVPIGRPVPGVRAYVLDERMRPAPVNVAGELFIGGRQLARGYAARPAATAERFVADPFGVGGRLYRTGDRARRRADGSLEFLGRDDRQVKVRGHRVEPGEVEAALCRQPGVRAAAVRAWPDTGLVAYVVAPDWPGGPAMRGLLARTLPEFAIPATFVVVESLPLSVNGKVDWSALPEPSPERPAGLVPPSTPAQSALVEVWAEVLGHTEVGVRNNFFTLGGDSIKAIRVVALARDRGLELDVNDLFQHPTIEELAAAARDTSPQDPAAGLLSDADRERFAALRRAVEAHEENEESHASD</sequence>
<dbReference type="Gene3D" id="3.30.300.30">
    <property type="match status" value="1"/>
</dbReference>
<dbReference type="Pfam" id="PF13193">
    <property type="entry name" value="AMP-binding_C"/>
    <property type="match status" value="1"/>
</dbReference>
<dbReference type="STRING" id="46177.SAMN05660976_00701"/>
<dbReference type="Gene3D" id="3.30.559.30">
    <property type="entry name" value="Nonribosomal peptide synthetase, condensation domain"/>
    <property type="match status" value="1"/>
</dbReference>
<dbReference type="SUPFAM" id="SSF56801">
    <property type="entry name" value="Acetyl-CoA synthetase-like"/>
    <property type="match status" value="1"/>
</dbReference>
<dbReference type="NCBIfam" id="TIGR01733">
    <property type="entry name" value="AA-adenyl-dom"/>
    <property type="match status" value="1"/>
</dbReference>
<evidence type="ECO:0000313" key="6">
    <source>
        <dbReference type="Proteomes" id="UP000198953"/>
    </source>
</evidence>